<dbReference type="InterPro" id="IPR014043">
    <property type="entry name" value="Acyl_transferase_dom"/>
</dbReference>
<feature type="active site" description="Proton donor; for dehydratase activity" evidence="8">
    <location>
        <position position="1161"/>
    </location>
</feature>
<dbReference type="SUPFAM" id="SSF52151">
    <property type="entry name" value="FabD/lysophospholipase-like"/>
    <property type="match status" value="1"/>
</dbReference>
<dbReference type="SMART" id="SM00829">
    <property type="entry name" value="PKS_ER"/>
    <property type="match status" value="1"/>
</dbReference>
<dbReference type="SUPFAM" id="SSF55048">
    <property type="entry name" value="Probable ACP-binding domain of malonyl-CoA ACP transacylase"/>
    <property type="match status" value="1"/>
</dbReference>
<dbReference type="SMART" id="SM00826">
    <property type="entry name" value="PKS_DH"/>
    <property type="match status" value="1"/>
</dbReference>
<dbReference type="SMART" id="SM00822">
    <property type="entry name" value="PKS_KR"/>
    <property type="match status" value="1"/>
</dbReference>
<evidence type="ECO:0000313" key="12">
    <source>
        <dbReference type="EMBL" id="KAF2149793.1"/>
    </source>
</evidence>
<keyword evidence="13" id="KW-1185">Reference proteome</keyword>
<dbReference type="PROSITE" id="PS50075">
    <property type="entry name" value="CARRIER"/>
    <property type="match status" value="1"/>
</dbReference>
<dbReference type="GO" id="GO:0006633">
    <property type="term" value="P:fatty acid biosynthetic process"/>
    <property type="evidence" value="ECO:0007669"/>
    <property type="project" value="InterPro"/>
</dbReference>
<dbReference type="InterPro" id="IPR020806">
    <property type="entry name" value="PKS_PP-bd"/>
</dbReference>
<evidence type="ECO:0000259" key="10">
    <source>
        <dbReference type="PROSITE" id="PS52004"/>
    </source>
</evidence>
<dbReference type="SUPFAM" id="SSF53335">
    <property type="entry name" value="S-adenosyl-L-methionine-dependent methyltransferases"/>
    <property type="match status" value="1"/>
</dbReference>
<name>A0A9P4IZT2_9PEZI</name>
<dbReference type="InterPro" id="IPR042104">
    <property type="entry name" value="PKS_dehydratase_sf"/>
</dbReference>
<keyword evidence="5" id="KW-0560">Oxidoreductase</keyword>
<evidence type="ECO:0000256" key="1">
    <source>
        <dbReference type="ARBA" id="ARBA00022450"/>
    </source>
</evidence>
<protein>
    <submittedName>
        <fullName evidence="12">Polyketide synthase</fullName>
    </submittedName>
</protein>
<dbReference type="InterPro" id="IPR016035">
    <property type="entry name" value="Acyl_Trfase/lysoPLipase"/>
</dbReference>
<comment type="caution">
    <text evidence="12">The sequence shown here is derived from an EMBL/GenBank/DDBJ whole genome shotgun (WGS) entry which is preliminary data.</text>
</comment>
<dbReference type="Pfam" id="PF08240">
    <property type="entry name" value="ADH_N"/>
    <property type="match status" value="1"/>
</dbReference>
<dbReference type="SUPFAM" id="SSF53901">
    <property type="entry name" value="Thiolase-like"/>
    <property type="match status" value="1"/>
</dbReference>
<dbReference type="PROSITE" id="PS52019">
    <property type="entry name" value="PKS_MFAS_DH"/>
    <property type="match status" value="1"/>
</dbReference>
<keyword evidence="2" id="KW-0597">Phosphoprotein</keyword>
<feature type="region of interest" description="N-terminal hotdog fold" evidence="8">
    <location>
        <begin position="942"/>
        <end position="1079"/>
    </location>
</feature>
<dbReference type="InterPro" id="IPR001227">
    <property type="entry name" value="Ac_transferase_dom_sf"/>
</dbReference>
<dbReference type="SUPFAM" id="SSF51735">
    <property type="entry name" value="NAD(P)-binding Rossmann-fold domains"/>
    <property type="match status" value="2"/>
</dbReference>
<dbReference type="InterPro" id="IPR016036">
    <property type="entry name" value="Malonyl_transacylase_ACP-bd"/>
</dbReference>
<dbReference type="InterPro" id="IPR036736">
    <property type="entry name" value="ACP-like_sf"/>
</dbReference>
<dbReference type="SMART" id="SM00827">
    <property type="entry name" value="PKS_AT"/>
    <property type="match status" value="1"/>
</dbReference>
<accession>A0A9P4IZT2</accession>
<feature type="domain" description="Carrier" evidence="9">
    <location>
        <begin position="2422"/>
        <end position="2499"/>
    </location>
</feature>
<dbReference type="GO" id="GO:0004312">
    <property type="term" value="F:fatty acid synthase activity"/>
    <property type="evidence" value="ECO:0007669"/>
    <property type="project" value="TreeGrafter"/>
</dbReference>
<evidence type="ECO:0000259" key="9">
    <source>
        <dbReference type="PROSITE" id="PS50075"/>
    </source>
</evidence>
<sequence length="2507" mass="275040">MPPLTSVLPLADAGEERHAFTGPIAIIGMSCRLPGDASNPSRLWDMLASGRCAWSEVPEDRFNMDAFRHCSGHTACTTNTAGGHFLDGDLAGFDADFFNMSALELKAIDPQQRLLLEIAYEAFEDAGLSIRQLRGSNTGVYVGQWASDYHDMLTRDSELPALYQLSGTGTAISSNRLSYFFDLRGPSSTVDTGCSSSLVALHNAVQSLRLGETDQAFVGGVNLLLDPQRFINLSRLNMISDEGRSFSFDDRANGFGRGEGCVGLFIKRLTDAERAGDPVRAVIRHTVLNQDGRTPGIMVPNGEAQMNAINRAYKEAGLDRGPDAVEAHGTGTVVGDHIEVEAIASALANMFGSDRDPIPISSIKGNVGHTESAAGLAGVLKAVLMLENQTIAPQAGFERSNPKLLLEQRNLYVPTSQEKRALRRISVNSFGYGGTNAHLVLDHVEIPDTPEVHRVLASAHNDDKEIVTSKQRLFVLSAASEQSFQRVAEDFQQYVAKHSERNNPEQWIDRLAYTINRRSIHQYRTTFLAANIAGVREQLSRASETVNLPQPQAHSPRVAYIFSGQGAQYYDMGRELIGTWPVFTASLHRAANVLQTLGCPWGVMEELQRDADSSQVDDPAYGQPLTTTIQMALCDTLTALGLQPDAVVGHSSGEIAAAYAAGALSFDDAIITAYHRGRLTSEYLSSMSNSSAGAMLAIGLSAEAVRDVILNGNNLSEVVIACYNSPSSITVSGEMRAIKQLKQILDDKSIFNRLLRTNGAAYHSQLMKPIEKPYYNSLGDIRASQTMIPMVSSVSGSSTGCETLGREYWIQNLMSPVRFEQAVVQLCLDAKQLNFALEIGPHATLAAPFKQTLKSFESGVYDIKYLNCLSRKVDASSTLLTCVGELFAAGVPLEFHLANNGFRQIMPRPLSDLPPYPFDHSRRYWHESRASKAYRHRKFSPHELLGSLQDESDVVCKWRNYLNIKHVPWLSAHMVQGRVVFPGAAYLAMALEAIRRHSFSRHIYDRITGYLLANVSFGKALVLPDEETDTEIVLSLTPQSRTAKQSWAEWMEFQVHSISEGKSWTEHCRGQIRVCLQDSAAVEADADQRLIDRSTAESLHSVSPSWFYNAARRNGIEFRKPFTNYTGISTGPGVAVTVTECPDLDDYPGRCTYPCHPGTFDTAVLQGVLAIEYAGRTSRLPLVPSFIEELYVSCGILHNPGAQLTSHTVEGNEISSYDVLTTATAHDRRQPLIRIRGLTVVKLPGDTPLRATAPLTHRQIWVPYCQRMTRPYLDSMYELSSSCDSAGAYRELLNELTSEFCKAAMELTPKDLVAEDHRRLYYEWMRDVARQSNRDGPARRPSSEPSHPVEEAVRRVGTHMHAFLTGELDPISLLTRDKLLTRLYTEPGHQRCFQQIKVFCKALGMQKPGLKIIEVGGGTASVALPILQSCNGESQSLISMYRFTDISAGFFDNAQRILASFADVVAYQTLDLEKDVALQGFEKASYDVVVASNVLHATESIDQTLSHVKSLLSPGGHLILMEITGTDEFLTFAYGVFPGWWAGVHEGRTRSPLLTVEQWSRKLTEHGFEDVQPYFSDHGEPEKAMISVFVATLAEQAPIATPAARLSILGLPDSSSAGPLSNLRCRWSETRQVEQIDLEHGMLEMQHRYETLVILPEVCDALALTPGRTLFAAVQRSIISSKIVLMLTLGGGLHVAKPNAAVSRSFARAFRLEHGDVKLITLDLDTETPDDICSSIIDYLLTDTTFEGDLDYTLNRGQLHIARVIADDGVEEYIRGRTGSSDLHERPFLTTGTTMSVELDHPGLLETFHWKPSSVPDGPLDPDSVRIELKAASVNYRDMLVATNQLSGHTAMYNDCSGVIVACGENVRSRFRVGDRICGYNGSSYSNYPVMSAISCCHISEHMSFAAAASIPTVWGTAYYSLVEIARLQKGQRVLIHSGAGAVGQAAISLAQYLGADIYATADTDEEINMIANKFGIPSSNLFSSRTSDFKQGIRSLTGYQGVDVILSSLTGEAKRASCELLASFGCFIEIGKKDLLDNALLPTKFLLKNVTVRCVDFLGILEERPEHGRDLLRKVIDLLDSGLVQAPNMTIYPISDIEQAFRLVASGKHTGGVILTVEPEQTVLALPDIPPPAVLSSDGTYVVAGGLGSLGRCVLSWLADRGARSVVAIQRPGQTTAHADAMTKEMHSRGVAFRVKVCDISSRKELAAAVSEIPSPVRGVINAAMSLQDVSYEDMTYEQWQQCLKPKVQGTWNLHECLPKALDFFICFSSIAALTGNNGQSNYAAACGFQDSFASYRQALGYNTYSVNIGHIIDAGYVSENRTAEIASERNGYGSATKAELLANLDFIVTTAFSPGQSQIQTQNSIGLLRADADRAKQPWLRSQIFAHLWQGRQTPDRVQDTAQGQVDPIEAVRAASSREEVQEAICTAILNRLSRLLLTPLENLSAQRSLDSYGVDSLVAVELRTWMGKVLEADIPLLVLRDTKDIKHLARLALEDSKLVLKKGL</sequence>
<feature type="domain" description="PKS/mFAS DH" evidence="11">
    <location>
        <begin position="942"/>
        <end position="1249"/>
    </location>
</feature>
<dbReference type="Pfam" id="PF16197">
    <property type="entry name" value="KAsynt_C_assoc"/>
    <property type="match status" value="1"/>
</dbReference>
<feature type="domain" description="Ketosynthase family 3 (KS3)" evidence="10">
    <location>
        <begin position="21"/>
        <end position="443"/>
    </location>
</feature>
<dbReference type="InterPro" id="IPR049900">
    <property type="entry name" value="PKS_mFAS_DH"/>
</dbReference>
<dbReference type="Pfam" id="PF02801">
    <property type="entry name" value="Ketoacyl-synt_C"/>
    <property type="match status" value="1"/>
</dbReference>
<keyword evidence="4" id="KW-0521">NADP</keyword>
<keyword evidence="7" id="KW-0012">Acyltransferase</keyword>
<dbReference type="Gene3D" id="1.10.1200.10">
    <property type="entry name" value="ACP-like"/>
    <property type="match status" value="1"/>
</dbReference>
<dbReference type="PROSITE" id="PS52004">
    <property type="entry name" value="KS3_2"/>
    <property type="match status" value="1"/>
</dbReference>
<dbReference type="InterPro" id="IPR009081">
    <property type="entry name" value="PP-bd_ACP"/>
</dbReference>
<dbReference type="InterPro" id="IPR057326">
    <property type="entry name" value="KR_dom"/>
</dbReference>
<dbReference type="InterPro" id="IPR016039">
    <property type="entry name" value="Thiolase-like"/>
</dbReference>
<dbReference type="InterPro" id="IPR013217">
    <property type="entry name" value="Methyltransf_12"/>
</dbReference>
<organism evidence="12 13">
    <name type="scientific">Myriangium duriaei CBS 260.36</name>
    <dbReference type="NCBI Taxonomy" id="1168546"/>
    <lineage>
        <taxon>Eukaryota</taxon>
        <taxon>Fungi</taxon>
        <taxon>Dikarya</taxon>
        <taxon>Ascomycota</taxon>
        <taxon>Pezizomycotina</taxon>
        <taxon>Dothideomycetes</taxon>
        <taxon>Dothideomycetidae</taxon>
        <taxon>Myriangiales</taxon>
        <taxon>Myriangiaceae</taxon>
        <taxon>Myriangium</taxon>
    </lineage>
</organism>
<dbReference type="SUPFAM" id="SSF50129">
    <property type="entry name" value="GroES-like"/>
    <property type="match status" value="1"/>
</dbReference>
<dbReference type="Proteomes" id="UP000799439">
    <property type="component" value="Unassembled WGS sequence"/>
</dbReference>
<dbReference type="InterPro" id="IPR032821">
    <property type="entry name" value="PKS_assoc"/>
</dbReference>
<dbReference type="InterPro" id="IPR011032">
    <property type="entry name" value="GroES-like_sf"/>
</dbReference>
<dbReference type="Gene3D" id="3.30.70.3290">
    <property type="match status" value="1"/>
</dbReference>
<dbReference type="Pfam" id="PF08242">
    <property type="entry name" value="Methyltransf_12"/>
    <property type="match status" value="1"/>
</dbReference>
<dbReference type="PROSITE" id="PS00606">
    <property type="entry name" value="KS3_1"/>
    <property type="match status" value="1"/>
</dbReference>
<evidence type="ECO:0000256" key="2">
    <source>
        <dbReference type="ARBA" id="ARBA00022553"/>
    </source>
</evidence>
<dbReference type="Pfam" id="PF13602">
    <property type="entry name" value="ADH_zinc_N_2"/>
    <property type="match status" value="1"/>
</dbReference>
<dbReference type="PANTHER" id="PTHR43775:SF29">
    <property type="entry name" value="ASPERFURANONE POLYKETIDE SYNTHASE AFOG-RELATED"/>
    <property type="match status" value="1"/>
</dbReference>
<dbReference type="InterPro" id="IPR050091">
    <property type="entry name" value="PKS_NRPS_Biosynth_Enz"/>
</dbReference>
<evidence type="ECO:0000256" key="6">
    <source>
        <dbReference type="ARBA" id="ARBA00023268"/>
    </source>
</evidence>
<evidence type="ECO:0000259" key="11">
    <source>
        <dbReference type="PROSITE" id="PS52019"/>
    </source>
</evidence>
<dbReference type="GO" id="GO:0044550">
    <property type="term" value="P:secondary metabolite biosynthetic process"/>
    <property type="evidence" value="ECO:0007669"/>
    <property type="project" value="TreeGrafter"/>
</dbReference>
<dbReference type="InterPro" id="IPR013968">
    <property type="entry name" value="PKS_KR"/>
</dbReference>
<dbReference type="Gene3D" id="3.40.50.720">
    <property type="entry name" value="NAD(P)-binding Rossmann-like Domain"/>
    <property type="match status" value="2"/>
</dbReference>
<dbReference type="InterPro" id="IPR020807">
    <property type="entry name" value="PKS_DH"/>
</dbReference>
<dbReference type="InterPro" id="IPR036291">
    <property type="entry name" value="NAD(P)-bd_dom_sf"/>
</dbReference>
<evidence type="ECO:0000256" key="4">
    <source>
        <dbReference type="ARBA" id="ARBA00022857"/>
    </source>
</evidence>
<dbReference type="InterPro" id="IPR014031">
    <property type="entry name" value="Ketoacyl_synth_C"/>
</dbReference>
<dbReference type="InterPro" id="IPR006162">
    <property type="entry name" value="Ppantetheine_attach_site"/>
</dbReference>
<dbReference type="Pfam" id="PF21089">
    <property type="entry name" value="PKS_DH_N"/>
    <property type="match status" value="1"/>
</dbReference>
<dbReference type="InterPro" id="IPR049551">
    <property type="entry name" value="PKS_DH_C"/>
</dbReference>
<dbReference type="Pfam" id="PF08659">
    <property type="entry name" value="KR"/>
    <property type="match status" value="1"/>
</dbReference>
<gene>
    <name evidence="12" type="ORF">K461DRAFT_229996</name>
</gene>
<dbReference type="CDD" id="cd00833">
    <property type="entry name" value="PKS"/>
    <property type="match status" value="1"/>
</dbReference>
<dbReference type="InterPro" id="IPR020841">
    <property type="entry name" value="PKS_Beta-ketoAc_synthase_dom"/>
</dbReference>
<dbReference type="Gene3D" id="3.40.47.10">
    <property type="match status" value="1"/>
</dbReference>
<dbReference type="Pfam" id="PF23297">
    <property type="entry name" value="ACP_SdgA_C"/>
    <property type="match status" value="1"/>
</dbReference>
<dbReference type="Gene3D" id="3.90.180.10">
    <property type="entry name" value="Medium-chain alcohol dehydrogenases, catalytic domain"/>
    <property type="match status" value="1"/>
</dbReference>
<dbReference type="InterPro" id="IPR029063">
    <property type="entry name" value="SAM-dependent_MTases_sf"/>
</dbReference>
<feature type="active site" description="Proton acceptor; for dehydratase activity" evidence="8">
    <location>
        <position position="973"/>
    </location>
</feature>
<evidence type="ECO:0000256" key="7">
    <source>
        <dbReference type="ARBA" id="ARBA00023315"/>
    </source>
</evidence>
<dbReference type="Gene3D" id="3.40.366.10">
    <property type="entry name" value="Malonyl-Coenzyme A Acyl Carrier Protein, domain 2"/>
    <property type="match status" value="1"/>
</dbReference>
<dbReference type="PROSITE" id="PS00012">
    <property type="entry name" value="PHOSPHOPANTETHEINE"/>
    <property type="match status" value="1"/>
</dbReference>
<keyword evidence="6" id="KW-0511">Multifunctional enzyme</keyword>
<dbReference type="InterPro" id="IPR049552">
    <property type="entry name" value="PKS_DH_N"/>
</dbReference>
<dbReference type="InterPro" id="IPR014030">
    <property type="entry name" value="Ketoacyl_synth_N"/>
</dbReference>
<evidence type="ECO:0000256" key="5">
    <source>
        <dbReference type="ARBA" id="ARBA00023002"/>
    </source>
</evidence>
<dbReference type="GO" id="GO:0016491">
    <property type="term" value="F:oxidoreductase activity"/>
    <property type="evidence" value="ECO:0007669"/>
    <property type="project" value="UniProtKB-KW"/>
</dbReference>
<dbReference type="InterPro" id="IPR013154">
    <property type="entry name" value="ADH-like_N"/>
</dbReference>
<dbReference type="SMART" id="SM00823">
    <property type="entry name" value="PKS_PP"/>
    <property type="match status" value="1"/>
</dbReference>
<proteinExistence type="predicted"/>
<dbReference type="GO" id="GO:0031177">
    <property type="term" value="F:phosphopantetheine binding"/>
    <property type="evidence" value="ECO:0007669"/>
    <property type="project" value="InterPro"/>
</dbReference>
<dbReference type="SMART" id="SM00825">
    <property type="entry name" value="PKS_KS"/>
    <property type="match status" value="1"/>
</dbReference>
<dbReference type="PANTHER" id="PTHR43775">
    <property type="entry name" value="FATTY ACID SYNTHASE"/>
    <property type="match status" value="1"/>
</dbReference>
<dbReference type="InterPro" id="IPR020843">
    <property type="entry name" value="ER"/>
</dbReference>
<dbReference type="InterPro" id="IPR018201">
    <property type="entry name" value="Ketoacyl_synth_AS"/>
</dbReference>
<dbReference type="Gene3D" id="3.10.129.110">
    <property type="entry name" value="Polyketide synthase dehydratase"/>
    <property type="match status" value="1"/>
</dbReference>
<dbReference type="SUPFAM" id="SSF47336">
    <property type="entry name" value="ACP-like"/>
    <property type="match status" value="1"/>
</dbReference>
<keyword evidence="1" id="KW-0596">Phosphopantetheine</keyword>
<dbReference type="Pfam" id="PF00109">
    <property type="entry name" value="ketoacyl-synt"/>
    <property type="match status" value="1"/>
</dbReference>
<dbReference type="CDD" id="cd05195">
    <property type="entry name" value="enoyl_red"/>
    <property type="match status" value="1"/>
</dbReference>
<dbReference type="Pfam" id="PF00698">
    <property type="entry name" value="Acyl_transf_1"/>
    <property type="match status" value="1"/>
</dbReference>
<evidence type="ECO:0000256" key="8">
    <source>
        <dbReference type="PROSITE-ProRule" id="PRU01363"/>
    </source>
</evidence>
<dbReference type="EMBL" id="ML996090">
    <property type="protein sequence ID" value="KAF2149793.1"/>
    <property type="molecule type" value="Genomic_DNA"/>
</dbReference>
<dbReference type="GO" id="GO:0004315">
    <property type="term" value="F:3-oxoacyl-[acyl-carrier-protein] synthase activity"/>
    <property type="evidence" value="ECO:0007669"/>
    <property type="project" value="InterPro"/>
</dbReference>
<evidence type="ECO:0000256" key="3">
    <source>
        <dbReference type="ARBA" id="ARBA00022679"/>
    </source>
</evidence>
<dbReference type="Gene3D" id="3.40.50.150">
    <property type="entry name" value="Vaccinia Virus protein VP39"/>
    <property type="match status" value="1"/>
</dbReference>
<dbReference type="CDD" id="cd02440">
    <property type="entry name" value="AdoMet_MTases"/>
    <property type="match status" value="1"/>
</dbReference>
<keyword evidence="3" id="KW-0808">Transferase</keyword>
<dbReference type="Pfam" id="PF14765">
    <property type="entry name" value="PS-DH"/>
    <property type="match status" value="1"/>
</dbReference>
<dbReference type="OrthoDB" id="329835at2759"/>
<evidence type="ECO:0000313" key="13">
    <source>
        <dbReference type="Proteomes" id="UP000799439"/>
    </source>
</evidence>
<feature type="region of interest" description="C-terminal hotdog fold" evidence="8">
    <location>
        <begin position="1099"/>
        <end position="1249"/>
    </location>
</feature>
<reference evidence="12" key="1">
    <citation type="journal article" date="2020" name="Stud. Mycol.">
        <title>101 Dothideomycetes genomes: a test case for predicting lifestyles and emergence of pathogens.</title>
        <authorList>
            <person name="Haridas S."/>
            <person name="Albert R."/>
            <person name="Binder M."/>
            <person name="Bloem J."/>
            <person name="Labutti K."/>
            <person name="Salamov A."/>
            <person name="Andreopoulos B."/>
            <person name="Baker S."/>
            <person name="Barry K."/>
            <person name="Bills G."/>
            <person name="Bluhm B."/>
            <person name="Cannon C."/>
            <person name="Castanera R."/>
            <person name="Culley D."/>
            <person name="Daum C."/>
            <person name="Ezra D."/>
            <person name="Gonzalez J."/>
            <person name="Henrissat B."/>
            <person name="Kuo A."/>
            <person name="Liang C."/>
            <person name="Lipzen A."/>
            <person name="Lutzoni F."/>
            <person name="Magnuson J."/>
            <person name="Mondo S."/>
            <person name="Nolan M."/>
            <person name="Ohm R."/>
            <person name="Pangilinan J."/>
            <person name="Park H.-J."/>
            <person name="Ramirez L."/>
            <person name="Alfaro M."/>
            <person name="Sun H."/>
            <person name="Tritt A."/>
            <person name="Yoshinaga Y."/>
            <person name="Zwiers L.-H."/>
            <person name="Turgeon B."/>
            <person name="Goodwin S."/>
            <person name="Spatafora J."/>
            <person name="Crous P."/>
            <person name="Grigoriev I."/>
        </authorList>
    </citation>
    <scope>NUCLEOTIDE SEQUENCE</scope>
    <source>
        <strain evidence="12">CBS 260.36</strain>
    </source>
</reference>